<protein>
    <submittedName>
        <fullName evidence="3">Uncharacterized protein</fullName>
    </submittedName>
</protein>
<feature type="transmembrane region" description="Helical" evidence="2">
    <location>
        <begin position="99"/>
        <end position="117"/>
    </location>
</feature>
<keyword evidence="2" id="KW-0472">Membrane</keyword>
<reference evidence="3 4" key="1">
    <citation type="submission" date="2019-11" db="EMBL/GenBank/DDBJ databases">
        <title>Whole genome sequencing identifies a novel species of the genus Arsenicicoccus isolated from human blood.</title>
        <authorList>
            <person name="Jeong J.H."/>
            <person name="Kweon O.J."/>
            <person name="Kim H.R."/>
            <person name="Kim T.-H."/>
            <person name="Ha S.-M."/>
            <person name="Lee M.-K."/>
        </authorList>
    </citation>
    <scope>NUCLEOTIDE SEQUENCE [LARGE SCALE GENOMIC DNA]</scope>
    <source>
        <strain evidence="3 4">MKL-02</strain>
    </source>
</reference>
<organism evidence="3 4">
    <name type="scientific">Arsenicicoccus cauae</name>
    <dbReference type="NCBI Taxonomy" id="2663847"/>
    <lineage>
        <taxon>Bacteria</taxon>
        <taxon>Bacillati</taxon>
        <taxon>Actinomycetota</taxon>
        <taxon>Actinomycetes</taxon>
        <taxon>Micrococcales</taxon>
        <taxon>Intrasporangiaceae</taxon>
        <taxon>Arsenicicoccus</taxon>
    </lineage>
</organism>
<accession>A0A6I3IRJ0</accession>
<comment type="caution">
    <text evidence="3">The sequence shown here is derived from an EMBL/GenBank/DDBJ whole genome shotgun (WGS) entry which is preliminary data.</text>
</comment>
<feature type="compositionally biased region" description="Low complexity" evidence="1">
    <location>
        <begin position="165"/>
        <end position="185"/>
    </location>
</feature>
<dbReference type="EMBL" id="WLVL01000016">
    <property type="protein sequence ID" value="MTB70911.1"/>
    <property type="molecule type" value="Genomic_DNA"/>
</dbReference>
<sequence>MQPSSLVFVVVIGLWAAYLTQSWMRRREHLQTARSIERYAEALRVLERRPVLAEPTTPRSYAVSPLRAGVTATAPAGATRATPVTEEAGPGRRARSLRGASLGIAVTALIALVMVTVLRLVPVWTPAVGLALVTADLAWLRHTARPRRPRLELHRTTSSAGRTDVAAPVEPAAPGASTAPTTSPVSTADALVVVDTAEPAVTRVGDTRVDAPFDVRQFDTVDEAPAPVEVVLEPLEPGQWRPTPVPPPTYTMKPAAPRAAPAPLPVDDDVFAPIEVEDEFLDAAVPLRSAVGG</sequence>
<keyword evidence="4" id="KW-1185">Reference proteome</keyword>
<evidence type="ECO:0000313" key="4">
    <source>
        <dbReference type="Proteomes" id="UP000431092"/>
    </source>
</evidence>
<gene>
    <name evidence="3" type="ORF">GGG17_02770</name>
</gene>
<dbReference type="AlphaFoldDB" id="A0A6I3IRJ0"/>
<feature type="transmembrane region" description="Helical" evidence="2">
    <location>
        <begin position="123"/>
        <end position="140"/>
    </location>
</feature>
<feature type="transmembrane region" description="Helical" evidence="2">
    <location>
        <begin position="6"/>
        <end position="24"/>
    </location>
</feature>
<name>A0A6I3IRJ0_9MICO</name>
<evidence type="ECO:0000256" key="1">
    <source>
        <dbReference type="SAM" id="MobiDB-lite"/>
    </source>
</evidence>
<dbReference type="RefSeq" id="WP_154592271.1">
    <property type="nucleotide sequence ID" value="NZ_WLVL01000016.1"/>
</dbReference>
<feature type="region of interest" description="Disordered" evidence="1">
    <location>
        <begin position="150"/>
        <end position="185"/>
    </location>
</feature>
<keyword evidence="2" id="KW-0812">Transmembrane</keyword>
<evidence type="ECO:0000313" key="3">
    <source>
        <dbReference type="EMBL" id="MTB70911.1"/>
    </source>
</evidence>
<keyword evidence="2" id="KW-1133">Transmembrane helix</keyword>
<proteinExistence type="predicted"/>
<evidence type="ECO:0000256" key="2">
    <source>
        <dbReference type="SAM" id="Phobius"/>
    </source>
</evidence>
<dbReference type="Proteomes" id="UP000431092">
    <property type="component" value="Unassembled WGS sequence"/>
</dbReference>